<dbReference type="PANTHER" id="PTHR36936:SF2">
    <property type="entry name" value="C2H2-TYPE DOMAIN-CONTAINING PROTEIN"/>
    <property type="match status" value="1"/>
</dbReference>
<evidence type="ECO:0000256" key="1">
    <source>
        <dbReference type="SAM" id="MobiDB-lite"/>
    </source>
</evidence>
<dbReference type="WormBase" id="F27D4.6b">
    <property type="protein sequence ID" value="CE41895"/>
    <property type="gene ID" value="WBGene00009190"/>
</dbReference>
<dbReference type="RefSeq" id="NP_001122462.1">
    <property type="nucleotide sequence ID" value="NM_001128990.1"/>
</dbReference>
<dbReference type="OrthoDB" id="5858508at2759"/>
<evidence type="ECO:0000313" key="4">
    <source>
        <dbReference type="WormBase" id="F27D4.6b"/>
    </source>
</evidence>
<reference evidence="2 3" key="1">
    <citation type="journal article" date="1998" name="Science">
        <title>Genome sequence of the nematode C. elegans: a platform for investigating biology.</title>
        <authorList>
            <consortium name="The C. elegans sequencing consortium"/>
            <person name="Sulson J.E."/>
            <person name="Waterston R."/>
        </authorList>
    </citation>
    <scope>NUCLEOTIDE SEQUENCE [LARGE SCALE GENOMIC DNA]</scope>
    <source>
        <strain evidence="2 3">Bristol N2</strain>
    </source>
</reference>
<dbReference type="PANTHER" id="PTHR36936">
    <property type="entry name" value="PROTEIN CBG25168"/>
    <property type="match status" value="1"/>
</dbReference>
<accession>A9QY27</accession>
<proteinExistence type="predicted"/>
<dbReference type="HOGENOM" id="CLU_008381_0_0_1"/>
<keyword evidence="3" id="KW-1185">Reference proteome</keyword>
<dbReference type="ExpressionAtlas" id="A9QY27">
    <property type="expression patterns" value="baseline and differential"/>
</dbReference>
<gene>
    <name evidence="2" type="ORF">CELE_F27D4.6</name>
    <name evidence="2 4" type="ORF">F27D4.6</name>
</gene>
<evidence type="ECO:0000313" key="3">
    <source>
        <dbReference type="Proteomes" id="UP000001940"/>
    </source>
</evidence>
<feature type="compositionally biased region" description="Polar residues" evidence="1">
    <location>
        <begin position="342"/>
        <end position="365"/>
    </location>
</feature>
<sequence length="1208" mass="139351">MATKDTIFKYQDGYILVEDLEEWLALGLITEKDRVWLYHNERAISFAISTLIIINGREHPFQSVQRFFECNQSSSDSDSEYSDVTIQSTSVTPLKDRVKIRTKFTTIPLLCSYLKEDKKILLQSDIALLLDLFSKLDKKAFQLKNNYLPRFCAQAERPNICNVCNNQAPSTIHRYVKHVISEKHLKNLTGVSPQEFNFWVNILTLETKKQPNILAIVTQMNSPPIPLIDFKVESALVKENERSTKIEELRVIYEKLTKEERVEKMTLVRHLDKEKTISCTACSVTIKSFQEVMDHILLTDHVKYLVNFGFSEKALLWWKKRFETEQEQLKVQVPKVDEKPTESSIPTKTSNVTSQLNKPSPSPHTQRVPLLSPLASATRSSQKMFIDTLRSIDVKLKKLEEENSVIKGMIVDWKCEFCSTKQKPLEFSTEFDAIRHVISSQKHKEYMKFTAPIHDLNFWYNWIADLNRVKTVQTVNLTPKNSRTEQSHKFLKKPENMIIPASKYNNYLQGKYAFEFDYKENRSEVFSVKCFTTIQIFIPVLQKLTLQTFSLKKMQEKAPLLDQLVSGIAVVKGKEFNDKINELLTLIKSKSSEEKAKNTRVNWKCTFCVNLHSNQIRMGNMSSAIRHIFSFDHRQNMGCVASSSDLNFWKSFLTVAVTKEIPVITPQVQNTTSSPIAQNVKKNEDRIAMLDKLPNGAKTVTKEKFNEILDRSLKLFRQGGNETVNAKKKVTWKCSFCSTPTRIVSMSLLGNTFLHIASEKHREKMVYKASISDLDHWRKWVEEVTPRNWKPKTPEPTKSSNVSEVSKEKVATPKKDSTHQKSATPTPYNNPRFPLLDVPRSLNNRLSKEEYMKQYNSICEKLKSLNSGTATNQKVNCFCYYCPNSIEFKSIWEVVQHVFNGVHMKNINYIGTSADFLYYEELIKQITPPKVRAPVPFPTTMKPEVKRTPVSVVSPVQPSQPVPKAEIRPQPSITMSFPIRPVVKDCDFPLFTSTAPFVRTIVARGPTNVQIEFISRMSTMYMGRPLFDTPTICKYCKIHLSGMTSVTVAKHAFSVMHITMMKQCGDRIQFSDYEWWIRLLEEEFHIKYNRGSFLIEYHLGFTPVESSSLAYPRFQEFTSAEKALISTFDESKMTSEATDKFNLLETLGGCCYCKKWCFTPVEALYHFLSQEHFTEVRKRHPVMKSEVDKVLNCIAHYQVQSSSRCTIM</sequence>
<dbReference type="Proteomes" id="UP000001940">
    <property type="component" value="Chromosome I"/>
</dbReference>
<name>A9QY27_CAEEL</name>
<feature type="compositionally biased region" description="Polar residues" evidence="1">
    <location>
        <begin position="820"/>
        <end position="829"/>
    </location>
</feature>
<dbReference type="InParanoid" id="A9QY27"/>
<feature type="compositionally biased region" description="Basic and acidic residues" evidence="1">
    <location>
        <begin position="805"/>
        <end position="819"/>
    </location>
</feature>
<dbReference type="FunCoup" id="A9QY27">
    <property type="interactions" value="749"/>
</dbReference>
<dbReference type="Bgee" id="WBGene00009190">
    <property type="expression patterns" value="Expressed in pharyngeal muscle cell (C elegans) and 3 other cell types or tissues"/>
</dbReference>
<feature type="region of interest" description="Disordered" evidence="1">
    <location>
        <begin position="334"/>
        <end position="368"/>
    </location>
</feature>
<organism evidence="2 3">
    <name type="scientific">Caenorhabditis elegans</name>
    <dbReference type="NCBI Taxonomy" id="6239"/>
    <lineage>
        <taxon>Eukaryota</taxon>
        <taxon>Metazoa</taxon>
        <taxon>Ecdysozoa</taxon>
        <taxon>Nematoda</taxon>
        <taxon>Chromadorea</taxon>
        <taxon>Rhabditida</taxon>
        <taxon>Rhabditina</taxon>
        <taxon>Rhabditomorpha</taxon>
        <taxon>Rhabditoidea</taxon>
        <taxon>Rhabditidae</taxon>
        <taxon>Peloderinae</taxon>
        <taxon>Caenorhabditis</taxon>
    </lineage>
</organism>
<dbReference type="OMA" id="INGREHP"/>
<dbReference type="AlphaFoldDB" id="A9QY27"/>
<feature type="region of interest" description="Disordered" evidence="1">
    <location>
        <begin position="787"/>
        <end position="830"/>
    </location>
</feature>
<dbReference type="KEGG" id="cel:CELE_F27D4.6"/>
<dbReference type="EMBL" id="BX284601">
    <property type="protein sequence ID" value="CAP46775.1"/>
    <property type="molecule type" value="Genomic_DNA"/>
</dbReference>
<dbReference type="GeneID" id="172540"/>
<dbReference type="PaxDb" id="6239-F27D4.6b"/>
<dbReference type="eggNOG" id="ENOG502TG9V">
    <property type="taxonomic scope" value="Eukaryota"/>
</dbReference>
<evidence type="ECO:0000313" key="2">
    <source>
        <dbReference type="EMBL" id="CAP46775.1"/>
    </source>
</evidence>
<protein>
    <submittedName>
        <fullName evidence="2">C2H2-type domain-containing protein</fullName>
    </submittedName>
</protein>
<dbReference type="CTD" id="172540"/>
<dbReference type="AGR" id="WB:WBGene00009190"/>